<dbReference type="GO" id="GO:0032259">
    <property type="term" value="P:methylation"/>
    <property type="evidence" value="ECO:0007669"/>
    <property type="project" value="UniProtKB-KW"/>
</dbReference>
<dbReference type="Gene3D" id="3.40.1010.10">
    <property type="entry name" value="Cobalt-precorrin-4 Transmethylase, Domain 1"/>
    <property type="match status" value="1"/>
</dbReference>
<gene>
    <name evidence="10" type="ORF">SAMN04488103_102454</name>
</gene>
<dbReference type="PANTHER" id="PTHR45790:SF3">
    <property type="entry name" value="S-ADENOSYL-L-METHIONINE-DEPENDENT UROPORPHYRINOGEN III METHYLTRANSFERASE, CHLOROPLASTIC"/>
    <property type="match status" value="1"/>
</dbReference>
<dbReference type="EMBL" id="FOCE01000002">
    <property type="protein sequence ID" value="SEM92292.1"/>
    <property type="molecule type" value="Genomic_DNA"/>
</dbReference>
<evidence type="ECO:0000313" key="11">
    <source>
        <dbReference type="Proteomes" id="UP000198761"/>
    </source>
</evidence>
<dbReference type="NCBIfam" id="NF004790">
    <property type="entry name" value="PRK06136.1"/>
    <property type="match status" value="1"/>
</dbReference>
<keyword evidence="11" id="KW-1185">Reference proteome</keyword>
<evidence type="ECO:0000256" key="5">
    <source>
        <dbReference type="ARBA" id="ARBA00022691"/>
    </source>
</evidence>
<dbReference type="NCBIfam" id="TIGR01469">
    <property type="entry name" value="cobA_cysG_Cterm"/>
    <property type="match status" value="1"/>
</dbReference>
<reference evidence="10 11" key="1">
    <citation type="submission" date="2016-10" db="EMBL/GenBank/DDBJ databases">
        <authorList>
            <person name="de Groot N.N."/>
        </authorList>
    </citation>
    <scope>NUCLEOTIDE SEQUENCE [LARGE SCALE GENOMIC DNA]</scope>
    <source>
        <strain evidence="10 11">DSM 3857</strain>
    </source>
</reference>
<dbReference type="InterPro" id="IPR006366">
    <property type="entry name" value="CobA/CysG_C"/>
</dbReference>
<organism evidence="10 11">
    <name type="scientific">Gemmobacter aquatilis</name>
    <dbReference type="NCBI Taxonomy" id="933059"/>
    <lineage>
        <taxon>Bacteria</taxon>
        <taxon>Pseudomonadati</taxon>
        <taxon>Pseudomonadota</taxon>
        <taxon>Alphaproteobacteria</taxon>
        <taxon>Rhodobacterales</taxon>
        <taxon>Paracoccaceae</taxon>
        <taxon>Gemmobacter</taxon>
    </lineage>
</organism>
<dbReference type="InterPro" id="IPR035996">
    <property type="entry name" value="4pyrrol_Methylase_sf"/>
</dbReference>
<dbReference type="STRING" id="933059.SAMN04488103_102454"/>
<comment type="similarity">
    <text evidence="1 8">Belongs to the precorrin methyltransferase family.</text>
</comment>
<dbReference type="UniPathway" id="UPA00262">
    <property type="reaction ID" value="UER00211"/>
</dbReference>
<proteinExistence type="inferred from homology"/>
<dbReference type="GO" id="GO:0004851">
    <property type="term" value="F:uroporphyrin-III C-methyltransferase activity"/>
    <property type="evidence" value="ECO:0007669"/>
    <property type="project" value="UniProtKB-EC"/>
</dbReference>
<evidence type="ECO:0000256" key="1">
    <source>
        <dbReference type="ARBA" id="ARBA00005879"/>
    </source>
</evidence>
<accession>A0A1H8CBF7</accession>
<dbReference type="GO" id="GO:0019354">
    <property type="term" value="P:siroheme biosynthetic process"/>
    <property type="evidence" value="ECO:0007669"/>
    <property type="project" value="UniProtKB-UniPathway"/>
</dbReference>
<dbReference type="InterPro" id="IPR000878">
    <property type="entry name" value="4pyrrol_Mease"/>
</dbReference>
<feature type="domain" description="Tetrapyrrole methylase" evidence="9">
    <location>
        <begin position="22"/>
        <end position="229"/>
    </location>
</feature>
<keyword evidence="4 8" id="KW-0808">Transferase</keyword>
<sequence>MSLHPDLAALTPDMGQPVAGRISLVGAGPGPADLLTGRAVARIAAADVVFFDRLVGDEVLALIPARARRVDVGKEVGGGGWSQARICAAIVTAAQAGLRVVRLKSGDPSIFGRAAEEIDAARAAGVPVEIVPGITAASAAAASLCEPLTERGRFDRLLVATGTSLTGEAVGNLAASLVPGTRLALYMAIHCAARIEADLLEAGLPGVAAVTIISKVGHAEERVARGRLAGMATLIAAQGIANPALVLIDIAAGAGVTQEAALNR</sequence>
<comment type="pathway">
    <text evidence="7">Porphyrin-containing compound metabolism; siroheme biosynthesis; precorrin-2 from uroporphyrinogen III: step 1/1.</text>
</comment>
<keyword evidence="5" id="KW-0949">S-adenosyl-L-methionine</keyword>
<dbReference type="RefSeq" id="WP_217643940.1">
    <property type="nucleotide sequence ID" value="NZ_FOCE01000002.1"/>
</dbReference>
<dbReference type="InterPro" id="IPR014777">
    <property type="entry name" value="4pyrrole_Mease_sub1"/>
</dbReference>
<dbReference type="InterPro" id="IPR014776">
    <property type="entry name" value="4pyrrole_Mease_sub2"/>
</dbReference>
<keyword evidence="3 8" id="KW-0489">Methyltransferase</keyword>
<dbReference type="PANTHER" id="PTHR45790">
    <property type="entry name" value="SIROHEME SYNTHASE-RELATED"/>
    <property type="match status" value="1"/>
</dbReference>
<evidence type="ECO:0000256" key="2">
    <source>
        <dbReference type="ARBA" id="ARBA00012162"/>
    </source>
</evidence>
<evidence type="ECO:0000256" key="6">
    <source>
        <dbReference type="ARBA" id="ARBA00023244"/>
    </source>
</evidence>
<dbReference type="PROSITE" id="PS00840">
    <property type="entry name" value="SUMT_2"/>
    <property type="match status" value="1"/>
</dbReference>
<evidence type="ECO:0000313" key="10">
    <source>
        <dbReference type="EMBL" id="SEM92292.1"/>
    </source>
</evidence>
<evidence type="ECO:0000256" key="8">
    <source>
        <dbReference type="RuleBase" id="RU003960"/>
    </source>
</evidence>
<evidence type="ECO:0000259" key="9">
    <source>
        <dbReference type="Pfam" id="PF00590"/>
    </source>
</evidence>
<dbReference type="Pfam" id="PF00590">
    <property type="entry name" value="TP_methylase"/>
    <property type="match status" value="1"/>
</dbReference>
<protein>
    <recommendedName>
        <fullName evidence="2">uroporphyrinogen-III C-methyltransferase</fullName>
        <ecNumber evidence="2">2.1.1.107</ecNumber>
    </recommendedName>
</protein>
<dbReference type="CDD" id="cd11642">
    <property type="entry name" value="SUMT"/>
    <property type="match status" value="1"/>
</dbReference>
<dbReference type="FunFam" id="3.40.1010.10:FF:000001">
    <property type="entry name" value="Siroheme synthase"/>
    <property type="match status" value="1"/>
</dbReference>
<dbReference type="Proteomes" id="UP000198761">
    <property type="component" value="Unassembled WGS sequence"/>
</dbReference>
<name>A0A1H8CBF7_9RHOB</name>
<keyword evidence="6" id="KW-0627">Porphyrin biosynthesis</keyword>
<evidence type="ECO:0000256" key="4">
    <source>
        <dbReference type="ARBA" id="ARBA00022679"/>
    </source>
</evidence>
<dbReference type="InterPro" id="IPR050161">
    <property type="entry name" value="Siro_Cobalamin_biosynth"/>
</dbReference>
<dbReference type="EC" id="2.1.1.107" evidence="2"/>
<evidence type="ECO:0000256" key="7">
    <source>
        <dbReference type="ARBA" id="ARBA00025705"/>
    </source>
</evidence>
<dbReference type="AlphaFoldDB" id="A0A1H8CBF7"/>
<dbReference type="SUPFAM" id="SSF53790">
    <property type="entry name" value="Tetrapyrrole methylase"/>
    <property type="match status" value="1"/>
</dbReference>
<evidence type="ECO:0000256" key="3">
    <source>
        <dbReference type="ARBA" id="ARBA00022603"/>
    </source>
</evidence>
<dbReference type="InterPro" id="IPR003043">
    <property type="entry name" value="Uropor_MeTrfase_CS"/>
</dbReference>
<dbReference type="Gene3D" id="3.30.950.10">
    <property type="entry name" value="Methyltransferase, Cobalt-precorrin-4 Transmethylase, Domain 2"/>
    <property type="match status" value="1"/>
</dbReference>